<dbReference type="Proteomes" id="UP001148312">
    <property type="component" value="Unassembled WGS sequence"/>
</dbReference>
<feature type="compositionally biased region" description="Basic and acidic residues" evidence="1">
    <location>
        <begin position="360"/>
        <end position="374"/>
    </location>
</feature>
<reference evidence="2" key="2">
    <citation type="journal article" date="2023" name="IMA Fungus">
        <title>Comparative genomic study of the Penicillium genus elucidates a diverse pangenome and 15 lateral gene transfer events.</title>
        <authorList>
            <person name="Petersen C."/>
            <person name="Sorensen T."/>
            <person name="Nielsen M.R."/>
            <person name="Sondergaard T.E."/>
            <person name="Sorensen J.L."/>
            <person name="Fitzpatrick D.A."/>
            <person name="Frisvad J.C."/>
            <person name="Nielsen K.L."/>
        </authorList>
    </citation>
    <scope>NUCLEOTIDE SEQUENCE</scope>
    <source>
        <strain evidence="2">IBT 30728</strain>
    </source>
</reference>
<proteinExistence type="predicted"/>
<dbReference type="Gene3D" id="1.10.20.10">
    <property type="entry name" value="Histone, subunit A"/>
    <property type="match status" value="1"/>
</dbReference>
<evidence type="ECO:0008006" key="4">
    <source>
        <dbReference type="Google" id="ProtNLM"/>
    </source>
</evidence>
<dbReference type="GO" id="GO:0046982">
    <property type="term" value="F:protein heterodimerization activity"/>
    <property type="evidence" value="ECO:0007669"/>
    <property type="project" value="InterPro"/>
</dbReference>
<organism evidence="2 3">
    <name type="scientific">Penicillium diatomitis</name>
    <dbReference type="NCBI Taxonomy" id="2819901"/>
    <lineage>
        <taxon>Eukaryota</taxon>
        <taxon>Fungi</taxon>
        <taxon>Dikarya</taxon>
        <taxon>Ascomycota</taxon>
        <taxon>Pezizomycotina</taxon>
        <taxon>Eurotiomycetes</taxon>
        <taxon>Eurotiomycetidae</taxon>
        <taxon>Eurotiales</taxon>
        <taxon>Aspergillaceae</taxon>
        <taxon>Penicillium</taxon>
    </lineage>
</organism>
<feature type="region of interest" description="Disordered" evidence="1">
    <location>
        <begin position="89"/>
        <end position="417"/>
    </location>
</feature>
<comment type="caution">
    <text evidence="2">The sequence shown here is derived from an EMBL/GenBank/DDBJ whole genome shotgun (WGS) entry which is preliminary data.</text>
</comment>
<dbReference type="GeneID" id="81628197"/>
<dbReference type="PANTHER" id="PTHR15992:SF5">
    <property type="entry name" value="HOLLIDAY JUNCTION RECOGNITION PROTEIN"/>
    <property type="match status" value="1"/>
</dbReference>
<dbReference type="RefSeq" id="XP_056787039.1">
    <property type="nucleotide sequence ID" value="XM_056937947.1"/>
</dbReference>
<dbReference type="GO" id="GO:0042393">
    <property type="term" value="F:histone binding"/>
    <property type="evidence" value="ECO:0007669"/>
    <property type="project" value="InterPro"/>
</dbReference>
<feature type="compositionally biased region" description="Polar residues" evidence="1">
    <location>
        <begin position="253"/>
        <end position="262"/>
    </location>
</feature>
<feature type="region of interest" description="Disordered" evidence="1">
    <location>
        <begin position="635"/>
        <end position="666"/>
    </location>
</feature>
<reference evidence="2" key="1">
    <citation type="submission" date="2022-12" db="EMBL/GenBank/DDBJ databases">
        <authorList>
            <person name="Petersen C."/>
        </authorList>
    </citation>
    <scope>NUCLEOTIDE SEQUENCE</scope>
    <source>
        <strain evidence="2">IBT 30728</strain>
    </source>
</reference>
<dbReference type="PANTHER" id="PTHR15992">
    <property type="entry name" value="HOLLIDAY JUNCTION RECOGNITION PROTEIN"/>
    <property type="match status" value="1"/>
</dbReference>
<feature type="compositionally biased region" description="Low complexity" evidence="1">
    <location>
        <begin position="396"/>
        <end position="414"/>
    </location>
</feature>
<sequence>MAEDTVIHNHGHPGDHRERPRKRQRVSSIPKSPQTSEIPQQWDLQAARAQNDLRLKSIFEGIFEKYGNDFSDVGDEIDLETGEIVVNRGHLKSMLEETDVGKRLDPWAEDPFGSDDDDSVRDEEPSSLGHHKDEVPEAESLDVCPVGDTTSSLRNSVKPLSNRGHERIASSPPRPGDKASTDWQSPGPLADLVDPLWQAPELPPLFATPSANRQPVAASPQLPTILREPSPPGSGSLWTVPRRRLPRSEQKPRSTAASSPSKSRPYAKRKYQSSPATRDWSFAEVSAGDESDDPLQEQWPSSPLPNPSQTTTAGRQETRSSASTTRIRKAALTGPDGSRPVDSRRQSSSRANQSVQKTSATDRDYHDRDQHHSESMPPSRNTPAVDIGFSKHNLISSASPSPAGAAQGWPSSSPIKASVKFTPDEAKLIVRMRYVQEQTWQDIAAALPGHTLSEIYQWNQIHWSDRRPFSDESPWSWSLAEADTLNTLARESGLSWGAIMIELPNRSQSDIESELFRRWVGDEIWLSKQESGESTVPFQLSSSVSVRYETESKTVRIEIGDSDDEESQSPSIVSERGLSDRDIPTTPRVKASSRPSSPSLVESHRRQFEDFLDKDDDVVNDIDDVMLLSGASSPSKLSSIFLDSPAPTRSLSRSPRKSPTKFRGFL</sequence>
<feature type="compositionally biased region" description="Polar residues" evidence="1">
    <location>
        <begin position="148"/>
        <end position="159"/>
    </location>
</feature>
<evidence type="ECO:0000256" key="1">
    <source>
        <dbReference type="SAM" id="MobiDB-lite"/>
    </source>
</evidence>
<feature type="region of interest" description="Disordered" evidence="1">
    <location>
        <begin position="557"/>
        <end position="603"/>
    </location>
</feature>
<dbReference type="InterPro" id="IPR018465">
    <property type="entry name" value="Scm3/HJURP"/>
</dbReference>
<keyword evidence="3" id="KW-1185">Reference proteome</keyword>
<feature type="compositionally biased region" description="Low complexity" evidence="1">
    <location>
        <begin position="346"/>
        <end position="356"/>
    </location>
</feature>
<evidence type="ECO:0000313" key="2">
    <source>
        <dbReference type="EMBL" id="KAJ5475281.1"/>
    </source>
</evidence>
<dbReference type="Pfam" id="PF10384">
    <property type="entry name" value="Scm3"/>
    <property type="match status" value="1"/>
</dbReference>
<name>A0A9W9WTJ7_9EURO</name>
<feature type="compositionally biased region" description="Acidic residues" evidence="1">
    <location>
        <begin position="112"/>
        <end position="121"/>
    </location>
</feature>
<protein>
    <recommendedName>
        <fullName evidence="4">Myb-like domain-containing protein</fullName>
    </recommendedName>
</protein>
<feature type="compositionally biased region" description="Polar residues" evidence="1">
    <location>
        <begin position="26"/>
        <end position="42"/>
    </location>
</feature>
<feature type="compositionally biased region" description="Basic and acidic residues" evidence="1">
    <location>
        <begin position="93"/>
        <end position="106"/>
    </location>
</feature>
<dbReference type="AlphaFoldDB" id="A0A9W9WTJ7"/>
<dbReference type="EMBL" id="JAPWDQ010000012">
    <property type="protein sequence ID" value="KAJ5475281.1"/>
    <property type="molecule type" value="Genomic_DNA"/>
</dbReference>
<gene>
    <name evidence="2" type="ORF">N7539_008347</name>
</gene>
<feature type="compositionally biased region" description="Polar residues" evidence="1">
    <location>
        <begin position="307"/>
        <end position="325"/>
    </location>
</feature>
<feature type="region of interest" description="Disordered" evidence="1">
    <location>
        <begin position="1"/>
        <end position="42"/>
    </location>
</feature>
<dbReference type="GO" id="GO:0005634">
    <property type="term" value="C:nucleus"/>
    <property type="evidence" value="ECO:0007669"/>
    <property type="project" value="InterPro"/>
</dbReference>
<accession>A0A9W9WTJ7</accession>
<dbReference type="InterPro" id="IPR009072">
    <property type="entry name" value="Histone-fold"/>
</dbReference>
<evidence type="ECO:0000313" key="3">
    <source>
        <dbReference type="Proteomes" id="UP001148312"/>
    </source>
</evidence>